<name>A0A328TL06_9GAMM</name>
<dbReference type="EMBL" id="LJAM02000262">
    <property type="protein sequence ID" value="RAP70790.1"/>
    <property type="molecule type" value="Genomic_DNA"/>
</dbReference>
<dbReference type="AlphaFoldDB" id="A0A328TL06"/>
<organism evidence="1 2">
    <name type="scientific">Candidatus Erwinia dacicola</name>
    <dbReference type="NCBI Taxonomy" id="252393"/>
    <lineage>
        <taxon>Bacteria</taxon>
        <taxon>Pseudomonadati</taxon>
        <taxon>Pseudomonadota</taxon>
        <taxon>Gammaproteobacteria</taxon>
        <taxon>Enterobacterales</taxon>
        <taxon>Erwiniaceae</taxon>
        <taxon>Erwinia</taxon>
    </lineage>
</organism>
<protein>
    <submittedName>
        <fullName evidence="1">Transposase</fullName>
    </submittedName>
</protein>
<proteinExistence type="predicted"/>
<accession>A0A328TL06</accession>
<reference evidence="1" key="1">
    <citation type="submission" date="2018-04" db="EMBL/GenBank/DDBJ databases">
        <title>Genomes of the Obligate Erwinia dacicola and Facultative Enterobacter sp. OLF Endosymbionts of the Olive Fruit fly, Bactrocera oleae.</title>
        <authorList>
            <person name="Estes A.M."/>
            <person name="Hearn D.J."/>
            <person name="Agarwal S."/>
            <person name="Pierson E.A."/>
            <person name="Dunning-Hotopp J.C."/>
        </authorList>
    </citation>
    <scope>NUCLEOTIDE SEQUENCE [LARGE SCALE GENOMIC DNA]</scope>
    <source>
        <strain evidence="1">Oroville</strain>
    </source>
</reference>
<gene>
    <name evidence="1" type="ORF">ACZ87_02404</name>
</gene>
<sequence>MILTDPSSCFPAAISVRWRLGSENIQKYKLSRVIAAVSMLQQHVKVYIKPDRWPIAGT</sequence>
<evidence type="ECO:0000313" key="2">
    <source>
        <dbReference type="Proteomes" id="UP000244334"/>
    </source>
</evidence>
<evidence type="ECO:0000313" key="1">
    <source>
        <dbReference type="EMBL" id="RAP70790.1"/>
    </source>
</evidence>
<keyword evidence="2" id="KW-1185">Reference proteome</keyword>
<comment type="caution">
    <text evidence="1">The sequence shown here is derived from an EMBL/GenBank/DDBJ whole genome shotgun (WGS) entry which is preliminary data.</text>
</comment>
<dbReference type="Proteomes" id="UP000244334">
    <property type="component" value="Unassembled WGS sequence"/>
</dbReference>